<dbReference type="InterPro" id="IPR029151">
    <property type="entry name" value="Sensor-like_sf"/>
</dbReference>
<evidence type="ECO:0000313" key="3">
    <source>
        <dbReference type="Proteomes" id="UP000000798"/>
    </source>
</evidence>
<dbReference type="Gene3D" id="3.30.450.20">
    <property type="entry name" value="PAS domain"/>
    <property type="match status" value="1"/>
</dbReference>
<dbReference type="CDD" id="cd18773">
    <property type="entry name" value="PDC1_HK_sensor"/>
    <property type="match status" value="1"/>
</dbReference>
<dbReference type="OrthoDB" id="9813903at2"/>
<dbReference type="PIR" id="E70303">
    <property type="entry name" value="E70303"/>
</dbReference>
<keyword evidence="1" id="KW-0175">Coiled coil</keyword>
<dbReference type="HOGENOM" id="CLU_653409_0_0_0"/>
<protein>
    <recommendedName>
        <fullName evidence="4">CBS domain-containing protein</fullName>
    </recommendedName>
</protein>
<dbReference type="InParanoid" id="O66456"/>
<feature type="coiled-coil region" evidence="1">
    <location>
        <begin position="216"/>
        <end position="243"/>
    </location>
</feature>
<accession>O66456</accession>
<dbReference type="SUPFAM" id="SSF103190">
    <property type="entry name" value="Sensory domain-like"/>
    <property type="match status" value="1"/>
</dbReference>
<sequence>MSVQELKEIFSELKIYEYLTVLKKGKPIGIVFRKDVEGITRKDLLTGELSRLAVKVKDLNLSKEGLIGIMELLPIVKEPIIITDKKGNYLGVLTYDVLLHYITKYKEFVIPLIQHIRESLGTDQYLYIFGIKNFKGFRDKFGYEKAKGLLKILKEDIQESISGEVEEIEEKEEIWAVSKEPPEKERIKHLFEEFFREYTVLFADYPHIALYGMSINLKLFESLDKLNEKIKELRERAKNVSGYIFIVQGLQPKLILYDPRRKKVLKNIKEKIMSDFEKVLNEVVNAPKELWEFTLYDAFKKYPYFELFYIMSSSGLQISNNVINPNASYFIAQGKKGTDRSEKPYFKEAMEKGEYISDIYLSKATDDFCITVSKKFQYEGKVYVLAGDINFKEIHKLIKETPRKRR</sequence>
<evidence type="ECO:0008006" key="4">
    <source>
        <dbReference type="Google" id="ProtNLM"/>
    </source>
</evidence>
<dbReference type="STRING" id="224324.aq_040"/>
<dbReference type="EMBL" id="AE000657">
    <property type="protein sequence ID" value="AAC06413.1"/>
    <property type="molecule type" value="Genomic_DNA"/>
</dbReference>
<gene>
    <name evidence="2" type="ordered locus">aq_040</name>
</gene>
<dbReference type="eggNOG" id="COG0517">
    <property type="taxonomic scope" value="Bacteria"/>
</dbReference>
<dbReference type="Proteomes" id="UP000000798">
    <property type="component" value="Chromosome"/>
</dbReference>
<evidence type="ECO:0000256" key="1">
    <source>
        <dbReference type="SAM" id="Coils"/>
    </source>
</evidence>
<dbReference type="KEGG" id="aae:aq_040"/>
<dbReference type="AlphaFoldDB" id="O66456"/>
<reference evidence="2 3" key="1">
    <citation type="journal article" date="1998" name="Nature">
        <title>The complete genome of the hyperthermophilic bacterium Aquifex aeolicus.</title>
        <authorList>
            <person name="Deckert G."/>
            <person name="Warren P.V."/>
            <person name="Gaasterland T."/>
            <person name="Young W.G."/>
            <person name="Lenox A.L."/>
            <person name="Graham D.E."/>
            <person name="Overbeek R."/>
            <person name="Snead M.A."/>
            <person name="Keller M."/>
            <person name="Aujay M."/>
            <person name="Huber R."/>
            <person name="Feldman R.A."/>
            <person name="Short J.M."/>
            <person name="Olson G.J."/>
            <person name="Swanson R.V."/>
        </authorList>
    </citation>
    <scope>NUCLEOTIDE SEQUENCE [LARGE SCALE GENOMIC DNA]</scope>
    <source>
        <strain evidence="2 3">VF5</strain>
    </source>
</reference>
<organism evidence="2 3">
    <name type="scientific">Aquifex aeolicus (strain VF5)</name>
    <dbReference type="NCBI Taxonomy" id="224324"/>
    <lineage>
        <taxon>Bacteria</taxon>
        <taxon>Pseudomonadati</taxon>
        <taxon>Aquificota</taxon>
        <taxon>Aquificia</taxon>
        <taxon>Aquificales</taxon>
        <taxon>Aquificaceae</taxon>
        <taxon>Aquifex</taxon>
    </lineage>
</organism>
<evidence type="ECO:0000313" key="2">
    <source>
        <dbReference type="EMBL" id="AAC06413.1"/>
    </source>
</evidence>
<name>O66456_AQUAE</name>
<proteinExistence type="predicted"/>
<dbReference type="EnsemblBacteria" id="AAC06413">
    <property type="protein sequence ID" value="AAC06413"/>
    <property type="gene ID" value="aq_040"/>
</dbReference>
<keyword evidence="3" id="KW-1185">Reference proteome</keyword>